<proteinExistence type="predicted"/>
<accession>A0A3L8ST23</accession>
<comment type="caution">
    <text evidence="2">The sequence shown here is derived from an EMBL/GenBank/DDBJ whole genome shotgun (WGS) entry which is preliminary data.</text>
</comment>
<keyword evidence="3" id="KW-1185">Reference proteome</keyword>
<dbReference type="EMBL" id="QUSF01000009">
    <property type="protein sequence ID" value="RLW06475.1"/>
    <property type="molecule type" value="Genomic_DNA"/>
</dbReference>
<evidence type="ECO:0000256" key="1">
    <source>
        <dbReference type="SAM" id="MobiDB-lite"/>
    </source>
</evidence>
<evidence type="ECO:0000313" key="2">
    <source>
        <dbReference type="EMBL" id="RLW06475.1"/>
    </source>
</evidence>
<name>A0A3L8ST23_CHLGU</name>
<feature type="compositionally biased region" description="Polar residues" evidence="1">
    <location>
        <begin position="73"/>
        <end position="91"/>
    </location>
</feature>
<reference evidence="2 3" key="1">
    <citation type="journal article" date="2018" name="Proc. R. Soc. B">
        <title>A non-coding region near Follistatin controls head colour polymorphism in the Gouldian finch.</title>
        <authorList>
            <person name="Toomey M.B."/>
            <person name="Marques C.I."/>
            <person name="Andrade P."/>
            <person name="Araujo P.M."/>
            <person name="Sabatino S."/>
            <person name="Gazda M.A."/>
            <person name="Afonso S."/>
            <person name="Lopes R.J."/>
            <person name="Corbo J.C."/>
            <person name="Carneiro M."/>
        </authorList>
    </citation>
    <scope>NUCLEOTIDE SEQUENCE [LARGE SCALE GENOMIC DNA]</scope>
    <source>
        <strain evidence="2">Red01</strain>
        <tissue evidence="2">Muscle</tissue>
    </source>
</reference>
<feature type="region of interest" description="Disordered" evidence="1">
    <location>
        <begin position="72"/>
        <end position="91"/>
    </location>
</feature>
<evidence type="ECO:0000313" key="3">
    <source>
        <dbReference type="Proteomes" id="UP000276834"/>
    </source>
</evidence>
<gene>
    <name evidence="2" type="ORF">DV515_00004346</name>
</gene>
<sequence>MGRPRRGFPGHHSAGAARTRCSERSPSLVRNLVSIVLNALLASMRFGNNLSFVNLQNHACEYSTMTDEIVAGSNEQGDSVENLTTSGGESW</sequence>
<protein>
    <submittedName>
        <fullName evidence="2">Uncharacterized protein</fullName>
    </submittedName>
</protein>
<dbReference type="Proteomes" id="UP000276834">
    <property type="component" value="Unassembled WGS sequence"/>
</dbReference>
<dbReference type="AlphaFoldDB" id="A0A3L8ST23"/>
<feature type="region of interest" description="Disordered" evidence="1">
    <location>
        <begin position="1"/>
        <end position="25"/>
    </location>
</feature>
<organism evidence="2 3">
    <name type="scientific">Chloebia gouldiae</name>
    <name type="common">Gouldian finch</name>
    <name type="synonym">Erythrura gouldiae</name>
    <dbReference type="NCBI Taxonomy" id="44316"/>
    <lineage>
        <taxon>Eukaryota</taxon>
        <taxon>Metazoa</taxon>
        <taxon>Chordata</taxon>
        <taxon>Craniata</taxon>
        <taxon>Vertebrata</taxon>
        <taxon>Euteleostomi</taxon>
        <taxon>Archelosauria</taxon>
        <taxon>Archosauria</taxon>
        <taxon>Dinosauria</taxon>
        <taxon>Saurischia</taxon>
        <taxon>Theropoda</taxon>
        <taxon>Coelurosauria</taxon>
        <taxon>Aves</taxon>
        <taxon>Neognathae</taxon>
        <taxon>Neoaves</taxon>
        <taxon>Telluraves</taxon>
        <taxon>Australaves</taxon>
        <taxon>Passeriformes</taxon>
        <taxon>Passeroidea</taxon>
        <taxon>Passeridae</taxon>
        <taxon>Chloebia</taxon>
    </lineage>
</organism>